<accession>A0A9P0CZD7</accession>
<evidence type="ECO:0000313" key="2">
    <source>
        <dbReference type="Proteomes" id="UP001153636"/>
    </source>
</evidence>
<protein>
    <submittedName>
        <fullName evidence="1">Uncharacterized protein</fullName>
    </submittedName>
</protein>
<evidence type="ECO:0000313" key="1">
    <source>
        <dbReference type="EMBL" id="CAH1112078.1"/>
    </source>
</evidence>
<dbReference type="EMBL" id="OV651818">
    <property type="protein sequence ID" value="CAH1112078.1"/>
    <property type="molecule type" value="Genomic_DNA"/>
</dbReference>
<name>A0A9P0CZD7_9CUCU</name>
<reference evidence="1" key="1">
    <citation type="submission" date="2022-01" db="EMBL/GenBank/DDBJ databases">
        <authorList>
            <person name="King R."/>
        </authorList>
    </citation>
    <scope>NUCLEOTIDE SEQUENCE</scope>
</reference>
<dbReference type="Proteomes" id="UP001153636">
    <property type="component" value="Chromosome 6"/>
</dbReference>
<dbReference type="OrthoDB" id="1607513at2759"/>
<organism evidence="1 2">
    <name type="scientific">Psylliodes chrysocephalus</name>
    <dbReference type="NCBI Taxonomy" id="3402493"/>
    <lineage>
        <taxon>Eukaryota</taxon>
        <taxon>Metazoa</taxon>
        <taxon>Ecdysozoa</taxon>
        <taxon>Arthropoda</taxon>
        <taxon>Hexapoda</taxon>
        <taxon>Insecta</taxon>
        <taxon>Pterygota</taxon>
        <taxon>Neoptera</taxon>
        <taxon>Endopterygota</taxon>
        <taxon>Coleoptera</taxon>
        <taxon>Polyphaga</taxon>
        <taxon>Cucujiformia</taxon>
        <taxon>Chrysomeloidea</taxon>
        <taxon>Chrysomelidae</taxon>
        <taxon>Galerucinae</taxon>
        <taxon>Alticini</taxon>
        <taxon>Psylliodes</taxon>
    </lineage>
</organism>
<proteinExistence type="predicted"/>
<sequence length="137" mass="15848">MRDIFGFQADRDKIIKHYQKTNWIYCSTLILDPRHKAETFDLTVWGAELKVQTLKTFESILDVYCSQEIVIESLTKEKIDFKLSDDNDIIDFNKLYSAPGTSSVSGISGSGYQNQRKEVDDYLSQPRVVSNKNILEW</sequence>
<gene>
    <name evidence="1" type="ORF">PSYICH_LOCUS11814</name>
</gene>
<keyword evidence="2" id="KW-1185">Reference proteome</keyword>
<dbReference type="AlphaFoldDB" id="A0A9P0CZD7"/>